<comment type="caution">
    <text evidence="2">The sequence shown here is derived from an EMBL/GenBank/DDBJ whole genome shotgun (WGS) entry which is preliminary data.</text>
</comment>
<dbReference type="InterPro" id="IPR010001">
    <property type="entry name" value="BofA"/>
</dbReference>
<dbReference type="RefSeq" id="WP_377565331.1">
    <property type="nucleotide sequence ID" value="NZ_JBHTJZ010000023.1"/>
</dbReference>
<dbReference type="Proteomes" id="UP001596989">
    <property type="component" value="Unassembled WGS sequence"/>
</dbReference>
<accession>A0ABW3HTH3</accession>
<dbReference type="Pfam" id="PF07441">
    <property type="entry name" value="BofA"/>
    <property type="match status" value="1"/>
</dbReference>
<keyword evidence="1" id="KW-1133">Transmembrane helix</keyword>
<reference evidence="3" key="1">
    <citation type="journal article" date="2019" name="Int. J. Syst. Evol. Microbiol.">
        <title>The Global Catalogue of Microorganisms (GCM) 10K type strain sequencing project: providing services to taxonomists for standard genome sequencing and annotation.</title>
        <authorList>
            <consortium name="The Broad Institute Genomics Platform"/>
            <consortium name="The Broad Institute Genome Sequencing Center for Infectious Disease"/>
            <person name="Wu L."/>
            <person name="Ma J."/>
        </authorList>
    </citation>
    <scope>NUCLEOTIDE SEQUENCE [LARGE SCALE GENOMIC DNA]</scope>
    <source>
        <strain evidence="3">CCUG 59129</strain>
    </source>
</reference>
<organism evidence="2 3">
    <name type="scientific">Paenibacillus chungangensis</name>
    <dbReference type="NCBI Taxonomy" id="696535"/>
    <lineage>
        <taxon>Bacteria</taxon>
        <taxon>Bacillati</taxon>
        <taxon>Bacillota</taxon>
        <taxon>Bacilli</taxon>
        <taxon>Bacillales</taxon>
        <taxon>Paenibacillaceae</taxon>
        <taxon>Paenibacillus</taxon>
    </lineage>
</organism>
<evidence type="ECO:0000256" key="1">
    <source>
        <dbReference type="SAM" id="Phobius"/>
    </source>
</evidence>
<protein>
    <submittedName>
        <fullName evidence="2">Pro-sigmaK processing inhibitor BofA family protein</fullName>
    </submittedName>
</protein>
<keyword evidence="3" id="KW-1185">Reference proteome</keyword>
<name>A0ABW3HTH3_9BACL</name>
<gene>
    <name evidence="2" type="ORF">ACFQ2I_14980</name>
</gene>
<keyword evidence="1" id="KW-0472">Membrane</keyword>
<proteinExistence type="predicted"/>
<evidence type="ECO:0000313" key="3">
    <source>
        <dbReference type="Proteomes" id="UP001596989"/>
    </source>
</evidence>
<dbReference type="EMBL" id="JBHTJZ010000023">
    <property type="protein sequence ID" value="MFD0960694.1"/>
    <property type="molecule type" value="Genomic_DNA"/>
</dbReference>
<evidence type="ECO:0000313" key="2">
    <source>
        <dbReference type="EMBL" id="MFD0960694.1"/>
    </source>
</evidence>
<feature type="transmembrane region" description="Helical" evidence="1">
    <location>
        <begin position="63"/>
        <end position="86"/>
    </location>
</feature>
<feature type="transmembrane region" description="Helical" evidence="1">
    <location>
        <begin position="32"/>
        <end position="51"/>
    </location>
</feature>
<sequence length="87" mass="9403">MKWLWLSVFIGSSILLFGVIVRHKLSWGWAKGVALHLVLAAGLLYVLNYSGMMPGLYIPINPITVGTIVALGLPGVALLAGLQWFVV</sequence>
<keyword evidence="1" id="KW-0812">Transmembrane</keyword>